<name>A0AAD0K4H2_9ACTN</name>
<proteinExistence type="inferred from homology"/>
<dbReference type="AlphaFoldDB" id="A0AAD0K4H2"/>
<dbReference type="InterPro" id="IPR036291">
    <property type="entry name" value="NAD(P)-bd_dom_sf"/>
</dbReference>
<dbReference type="Proteomes" id="UP000247118">
    <property type="component" value="Chromosome"/>
</dbReference>
<dbReference type="InterPro" id="IPR057326">
    <property type="entry name" value="KR_dom"/>
</dbReference>
<dbReference type="PRINTS" id="PR00080">
    <property type="entry name" value="SDRFAMILY"/>
</dbReference>
<dbReference type="KEGG" id="gta:BCM27_04485"/>
<protein>
    <submittedName>
        <fullName evidence="5">KR domain-containing protein</fullName>
    </submittedName>
</protein>
<gene>
    <name evidence="5" type="ORF">DLJ61_04520</name>
</gene>
<evidence type="ECO:0000256" key="2">
    <source>
        <dbReference type="ARBA" id="ARBA00023002"/>
    </source>
</evidence>
<dbReference type="SUPFAM" id="SSF51735">
    <property type="entry name" value="NAD(P)-binding Rossmann-fold domains"/>
    <property type="match status" value="1"/>
</dbReference>
<organism evidence="5 6">
    <name type="scientific">Gordonia terrae</name>
    <dbReference type="NCBI Taxonomy" id="2055"/>
    <lineage>
        <taxon>Bacteria</taxon>
        <taxon>Bacillati</taxon>
        <taxon>Actinomycetota</taxon>
        <taxon>Actinomycetes</taxon>
        <taxon>Mycobacteriales</taxon>
        <taxon>Gordoniaceae</taxon>
        <taxon>Gordonia</taxon>
    </lineage>
</organism>
<evidence type="ECO:0000256" key="3">
    <source>
        <dbReference type="RuleBase" id="RU000363"/>
    </source>
</evidence>
<dbReference type="Gene3D" id="3.40.50.720">
    <property type="entry name" value="NAD(P)-binding Rossmann-like Domain"/>
    <property type="match status" value="1"/>
</dbReference>
<sequence>MTTYSLRNKVVFVTGAGRGLGAATARILTQRGARVVLADIDADAAQRVAATLPDGSAAYEACDVTDLESVRAAVQHAVSIFGHVDIAIANAGILGRTGTLRSMAPGDVAAVVDVNVNGVINTLSATLDSVIANRGQVVVLSSVFAYFNGAGSIPYAMTKAAVEQIGRGLSVELATHGASAMVAYFALIDTDMIRNGVDSDPGAAALINALPKVFSKKVSAEQAATALVEALERRRRSVTFPAQWSRVAAVRGIAGPIGDVAMARRTPFRRALLDVDTPLS</sequence>
<keyword evidence="2" id="KW-0560">Oxidoreductase</keyword>
<dbReference type="GO" id="GO:0016491">
    <property type="term" value="F:oxidoreductase activity"/>
    <property type="evidence" value="ECO:0007669"/>
    <property type="project" value="UniProtKB-KW"/>
</dbReference>
<accession>A0AAD0K4H2</accession>
<dbReference type="EMBL" id="CP029604">
    <property type="protein sequence ID" value="AWO82904.1"/>
    <property type="molecule type" value="Genomic_DNA"/>
</dbReference>
<feature type="domain" description="Ketoreductase" evidence="4">
    <location>
        <begin position="9"/>
        <end position="190"/>
    </location>
</feature>
<evidence type="ECO:0000313" key="5">
    <source>
        <dbReference type="EMBL" id="AWO82904.1"/>
    </source>
</evidence>
<reference evidence="5 6" key="1">
    <citation type="submission" date="2018-05" db="EMBL/GenBank/DDBJ databases">
        <title>Complete genome sequence of Gordonia terrae NRRL B-16283.</title>
        <authorList>
            <person name="Garlena R.A."/>
            <person name="Russell D.A."/>
            <person name="Hatfull G.F."/>
        </authorList>
    </citation>
    <scope>NUCLEOTIDE SEQUENCE [LARGE SCALE GENOMIC DNA]</scope>
    <source>
        <strain evidence="5 6">NRRL B-16283</strain>
    </source>
</reference>
<evidence type="ECO:0000259" key="4">
    <source>
        <dbReference type="SMART" id="SM00822"/>
    </source>
</evidence>
<evidence type="ECO:0000313" key="6">
    <source>
        <dbReference type="Proteomes" id="UP000247118"/>
    </source>
</evidence>
<dbReference type="PROSITE" id="PS00061">
    <property type="entry name" value="ADH_SHORT"/>
    <property type="match status" value="1"/>
</dbReference>
<dbReference type="PANTHER" id="PTHR43180:SF66">
    <property type="entry name" value="SHORT-CHAIN DEHYDROGENASE_REDUCTASE FAMILY PROTEIN"/>
    <property type="match status" value="1"/>
</dbReference>
<dbReference type="RefSeq" id="WP_004023277.1">
    <property type="nucleotide sequence ID" value="NZ_CABEIC010000002.1"/>
</dbReference>
<dbReference type="SMART" id="SM00822">
    <property type="entry name" value="PKS_KR"/>
    <property type="match status" value="1"/>
</dbReference>
<dbReference type="GeneID" id="32687001"/>
<comment type="similarity">
    <text evidence="1 3">Belongs to the short-chain dehydrogenases/reductases (SDR) family.</text>
</comment>
<dbReference type="InterPro" id="IPR002347">
    <property type="entry name" value="SDR_fam"/>
</dbReference>
<dbReference type="InterPro" id="IPR020904">
    <property type="entry name" value="Sc_DH/Rdtase_CS"/>
</dbReference>
<dbReference type="PRINTS" id="PR00081">
    <property type="entry name" value="GDHRDH"/>
</dbReference>
<evidence type="ECO:0000256" key="1">
    <source>
        <dbReference type="ARBA" id="ARBA00006484"/>
    </source>
</evidence>
<dbReference type="CDD" id="cd05233">
    <property type="entry name" value="SDR_c"/>
    <property type="match status" value="1"/>
</dbReference>
<dbReference type="PANTHER" id="PTHR43180">
    <property type="entry name" value="3-OXOACYL-(ACYL-CARRIER-PROTEIN) REDUCTASE (AFU_ORTHOLOGUE AFUA_6G11210)"/>
    <property type="match status" value="1"/>
</dbReference>
<dbReference type="Pfam" id="PF00106">
    <property type="entry name" value="adh_short"/>
    <property type="match status" value="1"/>
</dbReference>